<feature type="compositionally biased region" description="Low complexity" evidence="1">
    <location>
        <begin position="165"/>
        <end position="183"/>
    </location>
</feature>
<evidence type="ECO:0000313" key="2">
    <source>
        <dbReference type="EMBL" id="TRM55272.1"/>
    </source>
</evidence>
<comment type="caution">
    <text evidence="2">The sequence shown here is derived from an EMBL/GenBank/DDBJ whole genome shotgun (WGS) entry which is preliminary data.</text>
</comment>
<feature type="non-terminal residue" evidence="2">
    <location>
        <position position="270"/>
    </location>
</feature>
<sequence>DPPPDSQLLLHPHLPRLPCRHLPLHPHLPNPFAVTCPAALALVLFTSPDPFAVTSPSPSPQSSSLPPQLRQQLPSAQSSSPPLHHQLPHSPSRQPPPRDVLITSPGDVLEGFPASGVRLPSRILESFPRPSSKASPPSGVRLPRLLAQGVIAPPPRRRRLISLCPSSQRPSSQRPFTLTSSSSPSPPPLHPRRLSLPLSHSPSLLAQSLGLPVCTVPLLITTHLIPAPLAATPLVAYSSPLTLSRALPPLHPHRHLSPPCTVPPRLRTLP</sequence>
<feature type="region of interest" description="Disordered" evidence="1">
    <location>
        <begin position="53"/>
        <end position="114"/>
    </location>
</feature>
<protein>
    <submittedName>
        <fullName evidence="2">Uncharacterized protein</fullName>
    </submittedName>
</protein>
<feature type="region of interest" description="Disordered" evidence="1">
    <location>
        <begin position="163"/>
        <end position="195"/>
    </location>
</feature>
<organism evidence="2 3">
    <name type="scientific">Schizophyllum amplum</name>
    <dbReference type="NCBI Taxonomy" id="97359"/>
    <lineage>
        <taxon>Eukaryota</taxon>
        <taxon>Fungi</taxon>
        <taxon>Dikarya</taxon>
        <taxon>Basidiomycota</taxon>
        <taxon>Agaricomycotina</taxon>
        <taxon>Agaricomycetes</taxon>
        <taxon>Agaricomycetidae</taxon>
        <taxon>Agaricales</taxon>
        <taxon>Schizophyllaceae</taxon>
        <taxon>Schizophyllum</taxon>
    </lineage>
</organism>
<reference evidence="2 3" key="1">
    <citation type="journal article" date="2019" name="New Phytol.">
        <title>Comparative genomics reveals unique wood-decay strategies and fruiting body development in the Schizophyllaceae.</title>
        <authorList>
            <person name="Almasi E."/>
            <person name="Sahu N."/>
            <person name="Krizsan K."/>
            <person name="Balint B."/>
            <person name="Kovacs G.M."/>
            <person name="Kiss B."/>
            <person name="Cseklye J."/>
            <person name="Drula E."/>
            <person name="Henrissat B."/>
            <person name="Nagy I."/>
            <person name="Chovatia M."/>
            <person name="Adam C."/>
            <person name="LaButti K."/>
            <person name="Lipzen A."/>
            <person name="Riley R."/>
            <person name="Grigoriev I.V."/>
            <person name="Nagy L.G."/>
        </authorList>
    </citation>
    <scope>NUCLEOTIDE SEQUENCE [LARGE SCALE GENOMIC DNA]</scope>
    <source>
        <strain evidence="2 3">NL-1724</strain>
    </source>
</reference>
<feature type="compositionally biased region" description="Low complexity" evidence="1">
    <location>
        <begin position="60"/>
        <end position="92"/>
    </location>
</feature>
<proteinExistence type="predicted"/>
<gene>
    <name evidence="2" type="ORF">BD626DRAFT_638181</name>
</gene>
<dbReference type="EMBL" id="VDMD01000200">
    <property type="protein sequence ID" value="TRM55272.1"/>
    <property type="molecule type" value="Genomic_DNA"/>
</dbReference>
<feature type="non-terminal residue" evidence="2">
    <location>
        <position position="1"/>
    </location>
</feature>
<dbReference type="AlphaFoldDB" id="A0A550BRW3"/>
<dbReference type="Proteomes" id="UP000320762">
    <property type="component" value="Unassembled WGS sequence"/>
</dbReference>
<name>A0A550BRW3_9AGAR</name>
<accession>A0A550BRW3</accession>
<evidence type="ECO:0000313" key="3">
    <source>
        <dbReference type="Proteomes" id="UP000320762"/>
    </source>
</evidence>
<evidence type="ECO:0000256" key="1">
    <source>
        <dbReference type="SAM" id="MobiDB-lite"/>
    </source>
</evidence>
<keyword evidence="3" id="KW-1185">Reference proteome</keyword>